<feature type="chain" id="PRO_5044216421" description="Extracellular matrix protein 1b" evidence="4">
    <location>
        <begin position="19"/>
        <end position="456"/>
    </location>
</feature>
<dbReference type="AlphaFoldDB" id="A0A4W4GYT4"/>
<reference evidence="5" key="3">
    <citation type="submission" date="2020-05" db="EMBL/GenBank/DDBJ databases">
        <title>Electrophorus electricus (electric eel) genome, fEleEle1, primary haplotype.</title>
        <authorList>
            <person name="Myers G."/>
            <person name="Meyer A."/>
            <person name="Fedrigo O."/>
            <person name="Formenti G."/>
            <person name="Rhie A."/>
            <person name="Tracey A."/>
            <person name="Sims Y."/>
            <person name="Jarvis E.D."/>
        </authorList>
    </citation>
    <scope>NUCLEOTIDE SEQUENCE [LARGE SCALE GENOMIC DNA]</scope>
</reference>
<reference evidence="6" key="2">
    <citation type="journal article" date="2017" name="Sci. Adv.">
        <title>A tail of two voltages: Proteomic comparison of the three electric organs of the electric eel.</title>
        <authorList>
            <person name="Traeger L.L."/>
            <person name="Sabat G."/>
            <person name="Barrett-Wilt G.A."/>
            <person name="Wells G.B."/>
            <person name="Sussman M.R."/>
        </authorList>
    </citation>
    <scope>NUCLEOTIDE SEQUENCE [LARGE SCALE GENOMIC DNA]</scope>
</reference>
<dbReference type="STRING" id="8005.ENSEEEP00000041531"/>
<keyword evidence="6" id="KW-1185">Reference proteome</keyword>
<evidence type="ECO:0000256" key="4">
    <source>
        <dbReference type="SAM" id="SignalP"/>
    </source>
</evidence>
<dbReference type="GO" id="GO:0030500">
    <property type="term" value="P:regulation of bone mineralization"/>
    <property type="evidence" value="ECO:0007669"/>
    <property type="project" value="TreeGrafter"/>
</dbReference>
<evidence type="ECO:0000313" key="6">
    <source>
        <dbReference type="Proteomes" id="UP000314983"/>
    </source>
</evidence>
<dbReference type="Gene3D" id="1.10.246.10">
    <property type="match status" value="3"/>
</dbReference>
<name>A0A4W4GYT4_ELEEL</name>
<organism evidence="5 6">
    <name type="scientific">Electrophorus electricus</name>
    <name type="common">Electric eel</name>
    <name type="synonym">Gymnotus electricus</name>
    <dbReference type="NCBI Taxonomy" id="8005"/>
    <lineage>
        <taxon>Eukaryota</taxon>
        <taxon>Metazoa</taxon>
        <taxon>Chordata</taxon>
        <taxon>Craniata</taxon>
        <taxon>Vertebrata</taxon>
        <taxon>Euteleostomi</taxon>
        <taxon>Actinopterygii</taxon>
        <taxon>Neopterygii</taxon>
        <taxon>Teleostei</taxon>
        <taxon>Ostariophysi</taxon>
        <taxon>Gymnotiformes</taxon>
        <taxon>Gymnotoidei</taxon>
        <taxon>Gymnotidae</taxon>
        <taxon>Electrophorus</taxon>
    </lineage>
</organism>
<evidence type="ECO:0000256" key="2">
    <source>
        <dbReference type="ARBA" id="ARBA00022525"/>
    </source>
</evidence>
<sequence>MGTLRGYLFLLMAFVVKASEEHMLQKEISLIDVMAQSKVSPEPPDKQWMGETDFSHRQKVGPRSMGPHIPFPPAHPTHSNLQAICSHGNHRPRYPKDMLPTSGFGYLYRQAQAINQLESWFTECCSSVTEDKQLTLCCVQQAWEESLSAFCNEEFTIKTKQYHCCMKEAGARWECFKKNAPDQSYQASDHKSWTNIPSQTFNFNPGTCQKTRSEVTHSALREKGTPDISFPLGRPNSANIGSICANRKQRPRYLSKCLPSSDYDWLARQSKAINGLEKGFSQCCKEKKDEQACAEKKWKKMVDMFCKEEKAAKAKHFDCCKKERGEEQYDCFAAAAPNPDYILEDASGAASQAHPTLEVLCVSENSPETQFTQRALQFPESLFVPHCCHLVEENRSACFERELNKFESNLCKDDQNSMPCCMKKAESRNKCFTKQLLRNIPDLNRISRNKKCPISS</sequence>
<dbReference type="Proteomes" id="UP000314983">
    <property type="component" value="Chromosome 10"/>
</dbReference>
<dbReference type="CTD" id="100332249"/>
<reference evidence="6" key="1">
    <citation type="journal article" date="2014" name="Science">
        <title>Nonhuman genetics. Genomic basis for the convergent evolution of electric organs.</title>
        <authorList>
            <person name="Gallant J.R."/>
            <person name="Traeger L.L."/>
            <person name="Volkening J.D."/>
            <person name="Moffett H."/>
            <person name="Chen P.H."/>
            <person name="Novina C.D."/>
            <person name="Phillips G.N.Jr."/>
            <person name="Anand R."/>
            <person name="Wells G.B."/>
            <person name="Pinch M."/>
            <person name="Guth R."/>
            <person name="Unguez G.A."/>
            <person name="Albert J.S."/>
            <person name="Zakon H.H."/>
            <person name="Samanta M.P."/>
            <person name="Sussman M.R."/>
        </authorList>
    </citation>
    <scope>NUCLEOTIDE SEQUENCE [LARGE SCALE GENOMIC DNA]</scope>
</reference>
<comment type="subcellular location">
    <subcellularLocation>
        <location evidence="1">Secreted</location>
    </subcellularLocation>
</comment>
<dbReference type="InterPro" id="IPR020858">
    <property type="entry name" value="Serum_albumin-like"/>
</dbReference>
<evidence type="ECO:0000313" key="5">
    <source>
        <dbReference type="Ensembl" id="ENSEEEP00000041531.2"/>
    </source>
</evidence>
<keyword evidence="4" id="KW-0732">Signal</keyword>
<evidence type="ECO:0000256" key="1">
    <source>
        <dbReference type="ARBA" id="ARBA00004613"/>
    </source>
</evidence>
<dbReference type="Pfam" id="PF05782">
    <property type="entry name" value="ECM1"/>
    <property type="match status" value="1"/>
</dbReference>
<feature type="signal peptide" evidence="4">
    <location>
        <begin position="1"/>
        <end position="18"/>
    </location>
</feature>
<proteinExistence type="predicted"/>
<keyword evidence="2" id="KW-0964">Secreted</keyword>
<dbReference type="KEGG" id="eee:113575299"/>
<dbReference type="SUPFAM" id="SSF48552">
    <property type="entry name" value="Serum albumin-like"/>
    <property type="match status" value="2"/>
</dbReference>
<reference evidence="5" key="5">
    <citation type="submission" date="2025-09" db="UniProtKB">
        <authorList>
            <consortium name="Ensembl"/>
        </authorList>
    </citation>
    <scope>IDENTIFICATION</scope>
</reference>
<dbReference type="PANTHER" id="PTHR16776:SF3">
    <property type="entry name" value="EXTRACELLULAR MATRIX PROTEIN 1"/>
    <property type="match status" value="1"/>
</dbReference>
<dbReference type="GeneID" id="113575299"/>
<evidence type="ECO:0000256" key="3">
    <source>
        <dbReference type="ARBA" id="ARBA00022737"/>
    </source>
</evidence>
<dbReference type="InterPro" id="IPR008605">
    <property type="entry name" value="ECM1"/>
</dbReference>
<accession>A0A4W4GYT4</accession>
<keyword evidence="3" id="KW-0677">Repeat</keyword>
<protein>
    <recommendedName>
        <fullName evidence="7">Extracellular matrix protein 1b</fullName>
    </recommendedName>
</protein>
<dbReference type="GO" id="GO:0005615">
    <property type="term" value="C:extracellular space"/>
    <property type="evidence" value="ECO:0007669"/>
    <property type="project" value="InterPro"/>
</dbReference>
<dbReference type="GeneTree" id="ENSGT00390000006215"/>
<dbReference type="GO" id="GO:0007165">
    <property type="term" value="P:signal transduction"/>
    <property type="evidence" value="ECO:0007669"/>
    <property type="project" value="InterPro"/>
</dbReference>
<dbReference type="PANTHER" id="PTHR16776">
    <property type="entry name" value="EXTRACELLULAR MATRIX PROTEIN 1"/>
    <property type="match status" value="1"/>
</dbReference>
<dbReference type="Ensembl" id="ENSEEET00000042010.2">
    <property type="protein sequence ID" value="ENSEEEP00000041531.2"/>
    <property type="gene ID" value="ENSEEEG00000019642.2"/>
</dbReference>
<reference evidence="5" key="4">
    <citation type="submission" date="2025-08" db="UniProtKB">
        <authorList>
            <consortium name="Ensembl"/>
        </authorList>
    </citation>
    <scope>IDENTIFICATION</scope>
</reference>
<dbReference type="RefSeq" id="XP_026862543.2">
    <property type="nucleotide sequence ID" value="XM_027006742.2"/>
</dbReference>
<dbReference type="OMA" id="RDPQGCC"/>
<gene>
    <name evidence="5" type="primary">ecm1b</name>
</gene>
<evidence type="ECO:0008006" key="7">
    <source>
        <dbReference type="Google" id="ProtNLM"/>
    </source>
</evidence>